<dbReference type="Proteomes" id="UP001597399">
    <property type="component" value="Unassembled WGS sequence"/>
</dbReference>
<dbReference type="Gene3D" id="3.30.70.890">
    <property type="entry name" value="GHMP kinase, C-terminal domain"/>
    <property type="match status" value="1"/>
</dbReference>
<organism evidence="9 10">
    <name type="scientific">Sporolactobacillus shoreicorticis</name>
    <dbReference type="NCBI Taxonomy" id="1923877"/>
    <lineage>
        <taxon>Bacteria</taxon>
        <taxon>Bacillati</taxon>
        <taxon>Bacillota</taxon>
        <taxon>Bacilli</taxon>
        <taxon>Bacillales</taxon>
        <taxon>Sporolactobacillaceae</taxon>
        <taxon>Sporolactobacillus</taxon>
    </lineage>
</organism>
<dbReference type="InterPro" id="IPR014721">
    <property type="entry name" value="Ribsml_uS5_D2-typ_fold_subgr"/>
</dbReference>
<evidence type="ECO:0000313" key="9">
    <source>
        <dbReference type="EMBL" id="MFD2692546.1"/>
    </source>
</evidence>
<evidence type="ECO:0000256" key="2">
    <source>
        <dbReference type="ARBA" id="ARBA00012958"/>
    </source>
</evidence>
<dbReference type="SUPFAM" id="SSF54211">
    <property type="entry name" value="Ribosomal protein S5 domain 2-like"/>
    <property type="match status" value="1"/>
</dbReference>
<keyword evidence="5 9" id="KW-0418">Kinase</keyword>
<dbReference type="EC" id="2.7.4.2" evidence="2"/>
<feature type="domain" description="GHMP kinase N-terminal" evidence="7">
    <location>
        <begin position="93"/>
        <end position="171"/>
    </location>
</feature>
<dbReference type="NCBIfam" id="TIGR01220">
    <property type="entry name" value="Pmev_kin_Gr_pos"/>
    <property type="match status" value="1"/>
</dbReference>
<keyword evidence="3 9" id="KW-0808">Transferase</keyword>
<evidence type="ECO:0000256" key="6">
    <source>
        <dbReference type="ARBA" id="ARBA00022840"/>
    </source>
</evidence>
<dbReference type="Pfam" id="PF08544">
    <property type="entry name" value="GHMP_kinases_C"/>
    <property type="match status" value="1"/>
</dbReference>
<dbReference type="PANTHER" id="PTHR31814">
    <property type="match status" value="1"/>
</dbReference>
<sequence length="363" mass="40608">MQRVVRHAPGKLYIAGEYAVVEPGYPAIIAAVDQFVTVQIEQKKVSGRIQSVSASLNWSREAANKWKTYGDVSPFRFVLSAIKWTERYILAMEKQLDLYQLTINSDLDSKDGRKYGLGSSAAVTVACVRALLAFYDVKADQQIIFKLAALAHLNVQGNGSCGDIAASVYGGWIEYTSFDRDWLARSIQSGRNWIELLHLNWPKLSVQRLVLPQDLHLIVGWTGTPASTFRLVRQVEKVKRVKEQDYQHFLNQSKRCVEKIIDGFRKQRSAMILDGIRENRKILAQLSELCGVAIETEKLNQLCMIAESYRGAAKTSGAGGGDCGIALAYRETNRNGLTAEWQKHGIIPLALHVSDIHLEQEEG</sequence>
<feature type="domain" description="GHMP kinase C-terminal" evidence="8">
    <location>
        <begin position="277"/>
        <end position="345"/>
    </location>
</feature>
<evidence type="ECO:0000259" key="7">
    <source>
        <dbReference type="Pfam" id="PF00288"/>
    </source>
</evidence>
<evidence type="ECO:0000256" key="1">
    <source>
        <dbReference type="ARBA" id="ARBA00005017"/>
    </source>
</evidence>
<accession>A0ABW5RYM4</accession>
<evidence type="ECO:0000256" key="4">
    <source>
        <dbReference type="ARBA" id="ARBA00022741"/>
    </source>
</evidence>
<gene>
    <name evidence="9" type="ORF">ACFSUE_02650</name>
</gene>
<dbReference type="InterPro" id="IPR035102">
    <property type="entry name" value="Phosphomevalonate_kinase"/>
</dbReference>
<dbReference type="InterPro" id="IPR006204">
    <property type="entry name" value="GHMP_kinase_N_dom"/>
</dbReference>
<evidence type="ECO:0000259" key="8">
    <source>
        <dbReference type="Pfam" id="PF08544"/>
    </source>
</evidence>
<dbReference type="Pfam" id="PF00288">
    <property type="entry name" value="GHMP_kinases_N"/>
    <property type="match status" value="1"/>
</dbReference>
<dbReference type="PRINTS" id="PR00959">
    <property type="entry name" value="MEVGALKINASE"/>
</dbReference>
<keyword evidence="4" id="KW-0547">Nucleotide-binding</keyword>
<comment type="caution">
    <text evidence="9">The sequence shown here is derived from an EMBL/GenBank/DDBJ whole genome shotgun (WGS) entry which is preliminary data.</text>
</comment>
<dbReference type="SUPFAM" id="SSF55060">
    <property type="entry name" value="GHMP Kinase, C-terminal domain"/>
    <property type="match status" value="1"/>
</dbReference>
<keyword evidence="6" id="KW-0067">ATP-binding</keyword>
<dbReference type="GO" id="GO:0004631">
    <property type="term" value="F:phosphomevalonate kinase activity"/>
    <property type="evidence" value="ECO:0007669"/>
    <property type="project" value="UniProtKB-EC"/>
</dbReference>
<keyword evidence="10" id="KW-1185">Reference proteome</keyword>
<dbReference type="InterPro" id="IPR036554">
    <property type="entry name" value="GHMP_kinase_C_sf"/>
</dbReference>
<dbReference type="InterPro" id="IPR020568">
    <property type="entry name" value="Ribosomal_Su5_D2-typ_SF"/>
</dbReference>
<evidence type="ECO:0000256" key="3">
    <source>
        <dbReference type="ARBA" id="ARBA00022679"/>
    </source>
</evidence>
<dbReference type="InterPro" id="IPR013750">
    <property type="entry name" value="GHMP_kinase_C_dom"/>
</dbReference>
<dbReference type="InterPro" id="IPR005917">
    <property type="entry name" value="Pmev_kinase_bact"/>
</dbReference>
<evidence type="ECO:0000313" key="10">
    <source>
        <dbReference type="Proteomes" id="UP001597399"/>
    </source>
</evidence>
<proteinExistence type="predicted"/>
<comment type="pathway">
    <text evidence="1">Isoprenoid biosynthesis; isopentenyl diphosphate biosynthesis via mevalonate pathway; isopentenyl diphosphate from (R)-mevalonate: step 2/3.</text>
</comment>
<dbReference type="EMBL" id="JBHUMQ010000003">
    <property type="protein sequence ID" value="MFD2692546.1"/>
    <property type="molecule type" value="Genomic_DNA"/>
</dbReference>
<reference evidence="10" key="1">
    <citation type="journal article" date="2019" name="Int. J. Syst. Evol. Microbiol.">
        <title>The Global Catalogue of Microorganisms (GCM) 10K type strain sequencing project: providing services to taxonomists for standard genome sequencing and annotation.</title>
        <authorList>
            <consortium name="The Broad Institute Genomics Platform"/>
            <consortium name="The Broad Institute Genome Sequencing Center for Infectious Disease"/>
            <person name="Wu L."/>
            <person name="Ma J."/>
        </authorList>
    </citation>
    <scope>NUCLEOTIDE SEQUENCE [LARGE SCALE GENOMIC DNA]</scope>
    <source>
        <strain evidence="10">TISTR 2466</strain>
    </source>
</reference>
<dbReference type="PANTHER" id="PTHR31814:SF2">
    <property type="entry name" value="PHOSPHOMEVALONATE KINASE"/>
    <property type="match status" value="1"/>
</dbReference>
<dbReference type="RefSeq" id="WP_253059806.1">
    <property type="nucleotide sequence ID" value="NZ_JAMXWM010000004.1"/>
</dbReference>
<name>A0ABW5RYM4_9BACL</name>
<dbReference type="Gene3D" id="3.30.230.10">
    <property type="match status" value="1"/>
</dbReference>
<protein>
    <recommendedName>
        <fullName evidence="2">phosphomevalonate kinase</fullName>
        <ecNumber evidence="2">2.7.4.2</ecNumber>
    </recommendedName>
</protein>
<evidence type="ECO:0000256" key="5">
    <source>
        <dbReference type="ARBA" id="ARBA00022777"/>
    </source>
</evidence>